<proteinExistence type="inferred from homology"/>
<evidence type="ECO:0000256" key="9">
    <source>
        <dbReference type="ARBA" id="ARBA00023224"/>
    </source>
</evidence>
<dbReference type="InterPro" id="IPR004117">
    <property type="entry name" value="7tm6_olfct_rcpt"/>
</dbReference>
<keyword evidence="12" id="KW-1185">Reference proteome</keyword>
<name>A0ABD2WQ22_9HYME</name>
<organism evidence="11 12">
    <name type="scientific">Trichogramma kaykai</name>
    <dbReference type="NCBI Taxonomy" id="54128"/>
    <lineage>
        <taxon>Eukaryota</taxon>
        <taxon>Metazoa</taxon>
        <taxon>Ecdysozoa</taxon>
        <taxon>Arthropoda</taxon>
        <taxon>Hexapoda</taxon>
        <taxon>Insecta</taxon>
        <taxon>Pterygota</taxon>
        <taxon>Neoptera</taxon>
        <taxon>Endopterygota</taxon>
        <taxon>Hymenoptera</taxon>
        <taxon>Apocrita</taxon>
        <taxon>Proctotrupomorpha</taxon>
        <taxon>Chalcidoidea</taxon>
        <taxon>Trichogrammatidae</taxon>
        <taxon>Trichogramma</taxon>
    </lineage>
</organism>
<dbReference type="GO" id="GO:0005886">
    <property type="term" value="C:plasma membrane"/>
    <property type="evidence" value="ECO:0007669"/>
    <property type="project" value="UniProtKB-SubCell"/>
</dbReference>
<feature type="transmembrane region" description="Helical" evidence="10">
    <location>
        <begin position="59"/>
        <end position="80"/>
    </location>
</feature>
<feature type="transmembrane region" description="Helical" evidence="10">
    <location>
        <begin position="25"/>
        <end position="47"/>
    </location>
</feature>
<evidence type="ECO:0000256" key="3">
    <source>
        <dbReference type="ARBA" id="ARBA00022606"/>
    </source>
</evidence>
<evidence type="ECO:0000313" key="12">
    <source>
        <dbReference type="Proteomes" id="UP001627154"/>
    </source>
</evidence>
<evidence type="ECO:0000256" key="5">
    <source>
        <dbReference type="ARBA" id="ARBA00022725"/>
    </source>
</evidence>
<keyword evidence="4 10" id="KW-0812">Transmembrane</keyword>
<keyword evidence="2" id="KW-1003">Cell membrane</keyword>
<dbReference type="PANTHER" id="PTHR21137">
    <property type="entry name" value="ODORANT RECEPTOR"/>
    <property type="match status" value="1"/>
</dbReference>
<sequence>MLKLNKFICWPLGLWPLDGDGIFSWFRLVFAGITQLWMMSVQLAAVFLNCGDSSEKVDYIMMTVCAVMALTKMIALRVHMAKIREVLLGSLDDWTTLDESNNEQDRSLMWSYGKTGRKVILYQMINCYASNTLIFAGSLPFLMPPMDQSSATLGASNETIVGMVRQLPLRTGCMFGNTRNDLYASLYVLETLTIQITAHGNIGSDCFIFSLMMHLCGQLELLKNRLSTIGNGTSAESKEKEEREETGREIRERVERHSQLLELASGLNATLSGVLIVQLLLNAGLNLMLCIRIILALKSGVALAAVRPLLAFGVLMLQLFLLCYASERLCQQHEALADSIYRSKWYELPIEQRRNLNFMAARSSKPIYLLAGHFYAMNLENFKNILKASFSYFSILRIMFDAEEF</sequence>
<dbReference type="EMBL" id="JBJJXI010000088">
    <property type="protein sequence ID" value="KAL3394830.1"/>
    <property type="molecule type" value="Genomic_DNA"/>
</dbReference>
<keyword evidence="5 10" id="KW-0552">Olfaction</keyword>
<comment type="caution">
    <text evidence="11">The sequence shown here is derived from an EMBL/GenBank/DDBJ whole genome shotgun (WGS) entry which is preliminary data.</text>
</comment>
<dbReference type="Pfam" id="PF02949">
    <property type="entry name" value="7tm_6"/>
    <property type="match status" value="1"/>
</dbReference>
<dbReference type="Proteomes" id="UP001627154">
    <property type="component" value="Unassembled WGS sequence"/>
</dbReference>
<feature type="transmembrane region" description="Helical" evidence="10">
    <location>
        <begin position="301"/>
        <end position="324"/>
    </location>
</feature>
<comment type="subcellular location">
    <subcellularLocation>
        <location evidence="1 10">Cell membrane</location>
        <topology evidence="1 10">Multi-pass membrane protein</topology>
    </subcellularLocation>
</comment>
<comment type="similarity">
    <text evidence="10">Belongs to the insect chemoreceptor superfamily. Heteromeric odorant receptor channel (TC 1.A.69) family.</text>
</comment>
<comment type="caution">
    <text evidence="10">Lacks conserved residue(s) required for the propagation of feature annotation.</text>
</comment>
<dbReference type="GO" id="GO:0007165">
    <property type="term" value="P:signal transduction"/>
    <property type="evidence" value="ECO:0007669"/>
    <property type="project" value="UniProtKB-KW"/>
</dbReference>
<accession>A0ABD2WQ22</accession>
<evidence type="ECO:0000313" key="11">
    <source>
        <dbReference type="EMBL" id="KAL3394830.1"/>
    </source>
</evidence>
<reference evidence="11 12" key="1">
    <citation type="journal article" date="2024" name="bioRxiv">
        <title>A reference genome for Trichogramma kaykai: A tiny desert-dwelling parasitoid wasp with competing sex-ratio distorters.</title>
        <authorList>
            <person name="Culotta J."/>
            <person name="Lindsey A.R."/>
        </authorList>
    </citation>
    <scope>NUCLEOTIDE SEQUENCE [LARGE SCALE GENOMIC DNA]</scope>
    <source>
        <strain evidence="11 12">KSX58</strain>
    </source>
</reference>
<dbReference type="GO" id="GO:0007608">
    <property type="term" value="P:sensory perception of smell"/>
    <property type="evidence" value="ECO:0007669"/>
    <property type="project" value="UniProtKB-KW"/>
</dbReference>
<keyword evidence="9 10" id="KW-0807">Transducer</keyword>
<evidence type="ECO:0000256" key="10">
    <source>
        <dbReference type="RuleBase" id="RU351113"/>
    </source>
</evidence>
<evidence type="ECO:0000256" key="6">
    <source>
        <dbReference type="ARBA" id="ARBA00022989"/>
    </source>
</evidence>
<evidence type="ECO:0000256" key="1">
    <source>
        <dbReference type="ARBA" id="ARBA00004651"/>
    </source>
</evidence>
<protein>
    <recommendedName>
        <fullName evidence="10">Odorant receptor</fullName>
    </recommendedName>
</protein>
<feature type="transmembrane region" description="Helical" evidence="10">
    <location>
        <begin position="119"/>
        <end position="142"/>
    </location>
</feature>
<dbReference type="AlphaFoldDB" id="A0ABD2WQ22"/>
<keyword evidence="6 10" id="KW-1133">Transmembrane helix</keyword>
<evidence type="ECO:0000256" key="4">
    <source>
        <dbReference type="ARBA" id="ARBA00022692"/>
    </source>
</evidence>
<evidence type="ECO:0000256" key="2">
    <source>
        <dbReference type="ARBA" id="ARBA00022475"/>
    </source>
</evidence>
<keyword evidence="8 10" id="KW-0675">Receptor</keyword>
<keyword evidence="7 10" id="KW-0472">Membrane</keyword>
<evidence type="ECO:0000256" key="8">
    <source>
        <dbReference type="ARBA" id="ARBA00023170"/>
    </source>
</evidence>
<gene>
    <name evidence="11" type="ORF">TKK_011092</name>
</gene>
<evidence type="ECO:0000256" key="7">
    <source>
        <dbReference type="ARBA" id="ARBA00023136"/>
    </source>
</evidence>
<keyword evidence="3 10" id="KW-0716">Sensory transduction</keyword>
<dbReference type="PANTHER" id="PTHR21137:SF35">
    <property type="entry name" value="ODORANT RECEPTOR 19A-RELATED"/>
    <property type="match status" value="1"/>
</dbReference>